<gene>
    <name evidence="1" type="ORF">M0R45_016984</name>
</gene>
<name>A0AAW1XVP1_RUBAR</name>
<dbReference type="Proteomes" id="UP001457282">
    <property type="component" value="Unassembled WGS sequence"/>
</dbReference>
<evidence type="ECO:0000313" key="2">
    <source>
        <dbReference type="Proteomes" id="UP001457282"/>
    </source>
</evidence>
<protein>
    <submittedName>
        <fullName evidence="1">Uncharacterized protein</fullName>
    </submittedName>
</protein>
<keyword evidence="2" id="KW-1185">Reference proteome</keyword>
<dbReference type="EMBL" id="JBEDUW010000003">
    <property type="protein sequence ID" value="KAK9940316.1"/>
    <property type="molecule type" value="Genomic_DNA"/>
</dbReference>
<evidence type="ECO:0000313" key="1">
    <source>
        <dbReference type="EMBL" id="KAK9940316.1"/>
    </source>
</evidence>
<accession>A0AAW1XVP1</accession>
<organism evidence="1 2">
    <name type="scientific">Rubus argutus</name>
    <name type="common">Southern blackberry</name>
    <dbReference type="NCBI Taxonomy" id="59490"/>
    <lineage>
        <taxon>Eukaryota</taxon>
        <taxon>Viridiplantae</taxon>
        <taxon>Streptophyta</taxon>
        <taxon>Embryophyta</taxon>
        <taxon>Tracheophyta</taxon>
        <taxon>Spermatophyta</taxon>
        <taxon>Magnoliopsida</taxon>
        <taxon>eudicotyledons</taxon>
        <taxon>Gunneridae</taxon>
        <taxon>Pentapetalae</taxon>
        <taxon>rosids</taxon>
        <taxon>fabids</taxon>
        <taxon>Rosales</taxon>
        <taxon>Rosaceae</taxon>
        <taxon>Rosoideae</taxon>
        <taxon>Rosoideae incertae sedis</taxon>
        <taxon>Rubus</taxon>
    </lineage>
</organism>
<reference evidence="1 2" key="1">
    <citation type="journal article" date="2023" name="G3 (Bethesda)">
        <title>A chromosome-length genome assembly and annotation of blackberry (Rubus argutus, cv. 'Hillquist').</title>
        <authorList>
            <person name="Bruna T."/>
            <person name="Aryal R."/>
            <person name="Dudchenko O."/>
            <person name="Sargent D.J."/>
            <person name="Mead D."/>
            <person name="Buti M."/>
            <person name="Cavallini A."/>
            <person name="Hytonen T."/>
            <person name="Andres J."/>
            <person name="Pham M."/>
            <person name="Weisz D."/>
            <person name="Mascagni F."/>
            <person name="Usai G."/>
            <person name="Natali L."/>
            <person name="Bassil N."/>
            <person name="Fernandez G.E."/>
            <person name="Lomsadze A."/>
            <person name="Armour M."/>
            <person name="Olukolu B."/>
            <person name="Poorten T."/>
            <person name="Britton C."/>
            <person name="Davik J."/>
            <person name="Ashrafi H."/>
            <person name="Aiden E.L."/>
            <person name="Borodovsky M."/>
            <person name="Worthington M."/>
        </authorList>
    </citation>
    <scope>NUCLEOTIDE SEQUENCE [LARGE SCALE GENOMIC DNA]</scope>
    <source>
        <strain evidence="1">PI 553951</strain>
    </source>
</reference>
<proteinExistence type="predicted"/>
<comment type="caution">
    <text evidence="1">The sequence shown here is derived from an EMBL/GenBank/DDBJ whole genome shotgun (WGS) entry which is preliminary data.</text>
</comment>
<dbReference type="AlphaFoldDB" id="A0AAW1XVP1"/>
<sequence length="90" mass="10320">MASSRRSDSQQGERSSQLRERILMKLDVIFELETFSIANMYINGFKKDQTLSLCSVMIRKVVEWEVSHRLELGGSEILAMEAKVLEGRVL</sequence>